<evidence type="ECO:0000313" key="3">
    <source>
        <dbReference type="Proteomes" id="UP000324705"/>
    </source>
</evidence>
<organism evidence="2 3">
    <name type="scientific">Triticum turgidum subsp. durum</name>
    <name type="common">Durum wheat</name>
    <name type="synonym">Triticum durum</name>
    <dbReference type="NCBI Taxonomy" id="4567"/>
    <lineage>
        <taxon>Eukaryota</taxon>
        <taxon>Viridiplantae</taxon>
        <taxon>Streptophyta</taxon>
        <taxon>Embryophyta</taxon>
        <taxon>Tracheophyta</taxon>
        <taxon>Spermatophyta</taxon>
        <taxon>Magnoliopsida</taxon>
        <taxon>Liliopsida</taxon>
        <taxon>Poales</taxon>
        <taxon>Poaceae</taxon>
        <taxon>BOP clade</taxon>
        <taxon>Pooideae</taxon>
        <taxon>Triticodae</taxon>
        <taxon>Triticeae</taxon>
        <taxon>Triticinae</taxon>
        <taxon>Triticum</taxon>
    </lineage>
</organism>
<keyword evidence="3" id="KW-1185">Reference proteome</keyword>
<dbReference type="EMBL" id="LT934111">
    <property type="protein sequence ID" value="VAH03569.1"/>
    <property type="molecule type" value="Genomic_DNA"/>
</dbReference>
<accession>A0A9R0Q651</accession>
<dbReference type="AlphaFoldDB" id="A0A9R0Q651"/>
<evidence type="ECO:0000313" key="2">
    <source>
        <dbReference type="EMBL" id="VAH03569.1"/>
    </source>
</evidence>
<dbReference type="Gramene" id="TRITD1Av1G071130.1">
    <property type="protein sequence ID" value="TRITD1Av1G071130.1"/>
    <property type="gene ID" value="TRITD1Av1G071130"/>
</dbReference>
<dbReference type="OMA" id="CDAHLHE"/>
<name>A0A9R0Q651_TRITD</name>
<sequence length="187" mass="20150">MMPRNISDPVAHGDTGAKEVWQERAKDGGVIPDSGCPTVELEGSQHRGTWHNPHSRALVVDGLEGLDKMKGYLVETTTCAGGIRLQTPTAMRKTTELLLRGGFVATTGCKGGRQLGCGCDAHLHEAGEASELSASSTLDEQEQRWLQQKLGAWPELGVGEGRRGRREARPAEARSVAEGNRNRLSEP</sequence>
<feature type="region of interest" description="Disordered" evidence="1">
    <location>
        <begin position="156"/>
        <end position="187"/>
    </location>
</feature>
<dbReference type="Proteomes" id="UP000324705">
    <property type="component" value="Chromosome 1A"/>
</dbReference>
<protein>
    <submittedName>
        <fullName evidence="2">Uncharacterized protein</fullName>
    </submittedName>
</protein>
<gene>
    <name evidence="2" type="ORF">TRITD_1Av1G071130</name>
</gene>
<proteinExistence type="predicted"/>
<reference evidence="2 3" key="1">
    <citation type="submission" date="2017-09" db="EMBL/GenBank/DDBJ databases">
        <authorList>
            <consortium name="International Durum Wheat Genome Sequencing Consortium (IDWGSC)"/>
            <person name="Milanesi L."/>
        </authorList>
    </citation>
    <scope>NUCLEOTIDE SEQUENCE [LARGE SCALE GENOMIC DNA]</scope>
    <source>
        <strain evidence="3">cv. Svevo</strain>
    </source>
</reference>
<evidence type="ECO:0000256" key="1">
    <source>
        <dbReference type="SAM" id="MobiDB-lite"/>
    </source>
</evidence>